<evidence type="ECO:0000313" key="9">
    <source>
        <dbReference type="EMBL" id="KFL37443.1"/>
    </source>
</evidence>
<dbReference type="Proteomes" id="UP000029085">
    <property type="component" value="Unassembled WGS sequence"/>
</dbReference>
<dbReference type="RefSeq" id="WP_034221000.1">
    <property type="nucleotide sequence ID" value="NZ_AVCJ01000003.1"/>
</dbReference>
<protein>
    <submittedName>
        <fullName evidence="9">Uncharacterized protein</fullName>
    </submittedName>
</protein>
<dbReference type="FunFam" id="2.40.420.20:FF:000001">
    <property type="entry name" value="Efflux RND transporter periplasmic adaptor subunit"/>
    <property type="match status" value="1"/>
</dbReference>
<dbReference type="InterPro" id="IPR058624">
    <property type="entry name" value="MdtA-like_HH"/>
</dbReference>
<dbReference type="GO" id="GO:0005886">
    <property type="term" value="C:plasma membrane"/>
    <property type="evidence" value="ECO:0007669"/>
    <property type="project" value="UniProtKB-SubCell"/>
</dbReference>
<dbReference type="Pfam" id="PF25967">
    <property type="entry name" value="RND-MFP_C"/>
    <property type="match status" value="1"/>
</dbReference>
<comment type="similarity">
    <text evidence="2">Belongs to the membrane fusion protein (MFP) (TC 8.A.1) family.</text>
</comment>
<keyword evidence="3" id="KW-0175">Coiled coil</keyword>
<feature type="signal peptide" evidence="4">
    <location>
        <begin position="1"/>
        <end position="29"/>
    </location>
</feature>
<evidence type="ECO:0000256" key="4">
    <source>
        <dbReference type="SAM" id="SignalP"/>
    </source>
</evidence>
<feature type="chain" id="PRO_5001826434" evidence="4">
    <location>
        <begin position="30"/>
        <end position="389"/>
    </location>
</feature>
<dbReference type="OrthoDB" id="9816569at2"/>
<dbReference type="InterPro" id="IPR058626">
    <property type="entry name" value="MdtA-like_b-barrel"/>
</dbReference>
<sequence length="389" mass="41841">MTTETLTRLARLATFTLAVAITAACSSQAQEHGTIAPAQVSVAPVETRSITPWDEFTGRVSAVETVQLRPRVSGYVERVEYTEGQEVKKGQVLFVLDDRSYRAELDRAEAELSRARSHAALATSELARARELARERLISAELLEQRRAATAQAASEVRAAEALAAKARLDLEFTRVRAPIDGLAGRALVTTGNLAAPDSTVLTTLVSLDPVHVYFESDEQTYLRHARQDANVRSGRNPVRVGLAGEEGYPHEGQLDFVDNQVDPRTGTIRARAVLANPDRSLTPGLYARVQLVANAPEPALLVDDKAVLTDQDRKYVYVVGEGNTAERRDVVTGRLVDGLRVVEQGLAAGDQVVVGGVQRIFFPGMPLAPQPAGEPAHVATAAAVASAN</sequence>
<dbReference type="Gene3D" id="2.40.50.100">
    <property type="match status" value="1"/>
</dbReference>
<feature type="domain" description="Multidrug resistance protein MdtA-like C-terminal permuted SH3" evidence="8">
    <location>
        <begin position="301"/>
        <end position="360"/>
    </location>
</feature>
<dbReference type="STRING" id="1121014.N788_09630"/>
<evidence type="ECO:0000256" key="2">
    <source>
        <dbReference type="ARBA" id="ARBA00009477"/>
    </source>
</evidence>
<dbReference type="SUPFAM" id="SSF111369">
    <property type="entry name" value="HlyD-like secretion proteins"/>
    <property type="match status" value="1"/>
</dbReference>
<evidence type="ECO:0000313" key="10">
    <source>
        <dbReference type="Proteomes" id="UP000029085"/>
    </source>
</evidence>
<accession>A0A087MKP0</accession>
<evidence type="ECO:0000256" key="3">
    <source>
        <dbReference type="SAM" id="Coils"/>
    </source>
</evidence>
<evidence type="ECO:0000259" key="8">
    <source>
        <dbReference type="Pfam" id="PF25967"/>
    </source>
</evidence>
<keyword evidence="10" id="KW-1185">Reference proteome</keyword>
<dbReference type="PATRIC" id="fig|1121014.3.peg.684"/>
<dbReference type="InterPro" id="IPR058627">
    <property type="entry name" value="MdtA-like_C"/>
</dbReference>
<dbReference type="Pfam" id="PF25944">
    <property type="entry name" value="Beta-barrel_RND"/>
    <property type="match status" value="1"/>
</dbReference>
<dbReference type="Gene3D" id="1.10.287.470">
    <property type="entry name" value="Helix hairpin bin"/>
    <property type="match status" value="1"/>
</dbReference>
<dbReference type="GO" id="GO:0046677">
    <property type="term" value="P:response to antibiotic"/>
    <property type="evidence" value="ECO:0007669"/>
    <property type="project" value="TreeGrafter"/>
</dbReference>
<gene>
    <name evidence="9" type="ORF">N788_09630</name>
</gene>
<feature type="coiled-coil region" evidence="3">
    <location>
        <begin position="98"/>
        <end position="125"/>
    </location>
</feature>
<proteinExistence type="inferred from homology"/>
<dbReference type="Pfam" id="PF25876">
    <property type="entry name" value="HH_MFP_RND"/>
    <property type="match status" value="1"/>
</dbReference>
<organism evidence="9 10">
    <name type="scientific">Arenimonas donghaensis DSM 18148 = HO3-R19</name>
    <dbReference type="NCBI Taxonomy" id="1121014"/>
    <lineage>
        <taxon>Bacteria</taxon>
        <taxon>Pseudomonadati</taxon>
        <taxon>Pseudomonadota</taxon>
        <taxon>Gammaproteobacteria</taxon>
        <taxon>Lysobacterales</taxon>
        <taxon>Lysobacteraceae</taxon>
        <taxon>Arenimonas</taxon>
    </lineage>
</organism>
<evidence type="ECO:0000259" key="7">
    <source>
        <dbReference type="Pfam" id="PF25944"/>
    </source>
</evidence>
<dbReference type="NCBIfam" id="TIGR01730">
    <property type="entry name" value="RND_mfp"/>
    <property type="match status" value="1"/>
</dbReference>
<dbReference type="GO" id="GO:0022857">
    <property type="term" value="F:transmembrane transporter activity"/>
    <property type="evidence" value="ECO:0007669"/>
    <property type="project" value="InterPro"/>
</dbReference>
<dbReference type="AlphaFoldDB" id="A0A087MKP0"/>
<feature type="domain" description="Multidrug resistance protein MdtA-like beta-barrel" evidence="7">
    <location>
        <begin position="233"/>
        <end position="292"/>
    </location>
</feature>
<evidence type="ECO:0000259" key="5">
    <source>
        <dbReference type="Pfam" id="PF25876"/>
    </source>
</evidence>
<dbReference type="InterPro" id="IPR058625">
    <property type="entry name" value="MdtA-like_BSH"/>
</dbReference>
<evidence type="ECO:0000259" key="6">
    <source>
        <dbReference type="Pfam" id="PF25917"/>
    </source>
</evidence>
<comment type="caution">
    <text evidence="9">The sequence shown here is derived from an EMBL/GenBank/DDBJ whole genome shotgun (WGS) entry which is preliminary data.</text>
</comment>
<comment type="subcellular location">
    <subcellularLocation>
        <location evidence="1">Cell inner membrane</location>
        <topology evidence="1">Lipid-anchor</topology>
    </subcellularLocation>
</comment>
<feature type="domain" description="Multidrug resistance protein MdtA-like barrel-sandwich hybrid" evidence="6">
    <location>
        <begin position="64"/>
        <end position="196"/>
    </location>
</feature>
<dbReference type="Gene3D" id="2.40.30.170">
    <property type="match status" value="1"/>
</dbReference>
<reference evidence="9 10" key="2">
    <citation type="journal article" date="2015" name="Stand. Genomic Sci.">
        <title>High quality draft genomic sequence of Arenimonas donghaensis DSM 18148(T).</title>
        <authorList>
            <person name="Chen F."/>
            <person name="Wang H."/>
            <person name="Cao Y."/>
            <person name="Li X."/>
            <person name="Wang G."/>
        </authorList>
    </citation>
    <scope>NUCLEOTIDE SEQUENCE [LARGE SCALE GENOMIC DNA]</scope>
    <source>
        <strain evidence="9 10">HO3-R19</strain>
    </source>
</reference>
<dbReference type="InterPro" id="IPR006143">
    <property type="entry name" value="RND_pump_MFP"/>
</dbReference>
<dbReference type="PANTHER" id="PTHR30158:SF26">
    <property type="entry name" value="RESISTANCE-NODULATION-CELL DIVISION (RND) MULTIDRUG EFFLUX MEMBRANE FUSION PROTEIN MEXE"/>
    <property type="match status" value="1"/>
</dbReference>
<dbReference type="Pfam" id="PF25917">
    <property type="entry name" value="BSH_RND"/>
    <property type="match status" value="1"/>
</dbReference>
<evidence type="ECO:0000256" key="1">
    <source>
        <dbReference type="ARBA" id="ARBA00004519"/>
    </source>
</evidence>
<keyword evidence="4" id="KW-0732">Signal</keyword>
<dbReference type="Gene3D" id="2.40.420.20">
    <property type="match status" value="1"/>
</dbReference>
<name>A0A087MKP0_9GAMM</name>
<reference evidence="10" key="1">
    <citation type="submission" date="2013-08" db="EMBL/GenBank/DDBJ databases">
        <title>Genome sequencing of Arenimonas donghaensis.</title>
        <authorList>
            <person name="Chen F."/>
            <person name="Wang G."/>
        </authorList>
    </citation>
    <scope>NUCLEOTIDE SEQUENCE [LARGE SCALE GENOMIC DNA]</scope>
    <source>
        <strain evidence="10">HO3-R19</strain>
    </source>
</reference>
<dbReference type="PANTHER" id="PTHR30158">
    <property type="entry name" value="ACRA/E-RELATED COMPONENT OF DRUG EFFLUX TRANSPORTER"/>
    <property type="match status" value="1"/>
</dbReference>
<feature type="domain" description="Multidrug resistance protein MdtA-like alpha-helical hairpin" evidence="5">
    <location>
        <begin position="105"/>
        <end position="174"/>
    </location>
</feature>
<dbReference type="EMBL" id="AVCJ01000003">
    <property type="protein sequence ID" value="KFL37443.1"/>
    <property type="molecule type" value="Genomic_DNA"/>
</dbReference>